<reference evidence="2 3" key="1">
    <citation type="submission" date="2019-07" db="EMBL/GenBank/DDBJ databases">
        <title>Genome sequencing for Ferrovibrio sp. K5.</title>
        <authorList>
            <person name="Park S.-J."/>
        </authorList>
    </citation>
    <scope>NUCLEOTIDE SEQUENCE [LARGE SCALE GENOMIC DNA]</scope>
    <source>
        <strain evidence="2 3">K5</strain>
    </source>
</reference>
<dbReference type="EMBL" id="CP041636">
    <property type="protein sequence ID" value="QDO98773.1"/>
    <property type="molecule type" value="Genomic_DNA"/>
</dbReference>
<sequence length="72" mass="7923">MSDATGSDDGDWEAIIEFRRIGTALQVIAIDPETGREVSMVGDPRLSRHELGRLAAQKLRYVLTKHADQSNG</sequence>
<proteinExistence type="predicted"/>
<evidence type="ECO:0000259" key="1">
    <source>
        <dbReference type="Pfam" id="PF21839"/>
    </source>
</evidence>
<dbReference type="RefSeq" id="WP_144069754.1">
    <property type="nucleotide sequence ID" value="NZ_CP041636.1"/>
</dbReference>
<keyword evidence="3" id="KW-1185">Reference proteome</keyword>
<protein>
    <recommendedName>
        <fullName evidence="1">DUF6898 domain-containing protein</fullName>
    </recommendedName>
</protein>
<dbReference type="Pfam" id="PF21839">
    <property type="entry name" value="DUF6898"/>
    <property type="match status" value="1"/>
</dbReference>
<dbReference type="Proteomes" id="UP000317496">
    <property type="component" value="Chromosome"/>
</dbReference>
<name>A0A516H4R0_9PROT</name>
<dbReference type="AlphaFoldDB" id="A0A516H4R0"/>
<feature type="domain" description="DUF6898" evidence="1">
    <location>
        <begin position="12"/>
        <end position="65"/>
    </location>
</feature>
<dbReference type="KEGG" id="fer:FNB15_16480"/>
<evidence type="ECO:0000313" key="3">
    <source>
        <dbReference type="Proteomes" id="UP000317496"/>
    </source>
</evidence>
<accession>A0A516H4R0</accession>
<dbReference type="InterPro" id="IPR054193">
    <property type="entry name" value="DUF6898"/>
</dbReference>
<dbReference type="OrthoDB" id="7362394at2"/>
<organism evidence="2 3">
    <name type="scientific">Ferrovibrio terrae</name>
    <dbReference type="NCBI Taxonomy" id="2594003"/>
    <lineage>
        <taxon>Bacteria</taxon>
        <taxon>Pseudomonadati</taxon>
        <taxon>Pseudomonadota</taxon>
        <taxon>Alphaproteobacteria</taxon>
        <taxon>Rhodospirillales</taxon>
        <taxon>Rhodospirillaceae</taxon>
        <taxon>Ferrovibrio</taxon>
    </lineage>
</organism>
<evidence type="ECO:0000313" key="2">
    <source>
        <dbReference type="EMBL" id="QDO98773.1"/>
    </source>
</evidence>
<gene>
    <name evidence="2" type="ORF">FNB15_16480</name>
</gene>